<feature type="binding site" evidence="6">
    <location>
        <position position="112"/>
    </location>
    <ligand>
        <name>S-adenosyl-L-methionine</name>
        <dbReference type="ChEBI" id="CHEBI:59789"/>
    </ligand>
</feature>
<feature type="binding site" evidence="6">
    <location>
        <position position="149"/>
    </location>
    <ligand>
        <name>S-adenosyl-L-methionine</name>
        <dbReference type="ChEBI" id="CHEBI:59789"/>
    </ligand>
</feature>
<evidence type="ECO:0000256" key="1">
    <source>
        <dbReference type="ARBA" id="ARBA00001541"/>
    </source>
</evidence>
<sequence length="328" mass="35683">MVMPPGCSLASDQHLPARLSARPEPGRGDDPASNGLSDADFVAVSRLIHRDTGILITAPKKSMLVSRLSRRLRSLGMTDFSDYVALVQGEAGANERRALVSAITTNVTGFFREPHHFRALEDLGPALVARARSGGRVRLWSAGCSTGQEAFSIAATLLSIAPDLARYDLRILATDIDPAVIETARAGIFDRQAIGDTPPPQLSRFLKDGPAGDGRIAVSQPLQDLIRFEELNLLHPWPFQGQFDVIFCRNVVIYFDAETRFDLWMRFAARMPEGGSLFIGHSERMDPRLDPFFLPVGITQYERSALKAGSGPVLAETAPGSGKGQACR</sequence>
<dbReference type="SMART" id="SM00138">
    <property type="entry name" value="MeTrc"/>
    <property type="match status" value="1"/>
</dbReference>
<feature type="binding site" evidence="6">
    <location>
        <position position="106"/>
    </location>
    <ligand>
        <name>S-adenosyl-L-methionine</name>
        <dbReference type="ChEBI" id="CHEBI:59789"/>
    </ligand>
</feature>
<dbReference type="InterPro" id="IPR022641">
    <property type="entry name" value="CheR_N"/>
</dbReference>
<dbReference type="Pfam" id="PF03705">
    <property type="entry name" value="CheR_N"/>
    <property type="match status" value="1"/>
</dbReference>
<protein>
    <recommendedName>
        <fullName evidence="2">protein-glutamate O-methyltransferase</fullName>
        <ecNumber evidence="2">2.1.1.80</ecNumber>
    </recommendedName>
</protein>
<dbReference type="PIRSF" id="PIRSF000410">
    <property type="entry name" value="CheR"/>
    <property type="match status" value="1"/>
</dbReference>
<keyword evidence="9" id="KW-1185">Reference proteome</keyword>
<reference evidence="8 9" key="1">
    <citation type="submission" date="2020-02" db="EMBL/GenBank/DDBJ databases">
        <title>Rhodobacter translucens sp. nov., a novel bacterium isolated from activated sludge.</title>
        <authorList>
            <person name="Liu J."/>
        </authorList>
    </citation>
    <scope>NUCLEOTIDE SEQUENCE [LARGE SCALE GENOMIC DNA]</scope>
    <source>
        <strain evidence="8 9">HX-7-19</strain>
    </source>
</reference>
<dbReference type="EC" id="2.1.1.80" evidence="2"/>
<dbReference type="InterPro" id="IPR022642">
    <property type="entry name" value="CheR_C"/>
</dbReference>
<proteinExistence type="predicted"/>
<dbReference type="PROSITE" id="PS50123">
    <property type="entry name" value="CHER"/>
    <property type="match status" value="1"/>
</dbReference>
<feature type="binding site" evidence="6">
    <location>
        <position position="175"/>
    </location>
    <ligand>
        <name>S-adenosyl-L-methionine</name>
        <dbReference type="ChEBI" id="CHEBI:59789"/>
    </ligand>
</feature>
<comment type="caution">
    <text evidence="8">The sequence shown here is derived from an EMBL/GenBank/DDBJ whole genome shotgun (WGS) entry which is preliminary data.</text>
</comment>
<dbReference type="PANTHER" id="PTHR24422:SF19">
    <property type="entry name" value="CHEMOTAXIS PROTEIN METHYLTRANSFERASE"/>
    <property type="match status" value="1"/>
</dbReference>
<feature type="binding site" evidence="6">
    <location>
        <begin position="232"/>
        <end position="233"/>
    </location>
    <ligand>
        <name>S-adenosyl-L-methionine</name>
        <dbReference type="ChEBI" id="CHEBI:59789"/>
    </ligand>
</feature>
<dbReference type="GO" id="GO:0008983">
    <property type="term" value="F:protein-glutamate O-methyltransferase activity"/>
    <property type="evidence" value="ECO:0007669"/>
    <property type="project" value="UniProtKB-EC"/>
</dbReference>
<dbReference type="PRINTS" id="PR00996">
    <property type="entry name" value="CHERMTFRASE"/>
</dbReference>
<gene>
    <name evidence="8" type="ORF">G5V65_01065</name>
</gene>
<dbReference type="EMBL" id="JAALFE010000001">
    <property type="protein sequence ID" value="NGQ89469.1"/>
    <property type="molecule type" value="Genomic_DNA"/>
</dbReference>
<evidence type="ECO:0000256" key="3">
    <source>
        <dbReference type="ARBA" id="ARBA00022603"/>
    </source>
</evidence>
<accession>A0A6M1THX5</accession>
<dbReference type="AlphaFoldDB" id="A0A6M1THX5"/>
<name>A0A6M1THX5_9RHOB</name>
<evidence type="ECO:0000256" key="2">
    <source>
        <dbReference type="ARBA" id="ARBA00012534"/>
    </source>
</evidence>
<evidence type="ECO:0000313" key="9">
    <source>
        <dbReference type="Proteomes" id="UP000474758"/>
    </source>
</evidence>
<keyword evidence="4 8" id="KW-0808">Transferase</keyword>
<keyword evidence="5 6" id="KW-0949">S-adenosyl-L-methionine</keyword>
<dbReference type="Pfam" id="PF01739">
    <property type="entry name" value="CheR"/>
    <property type="match status" value="1"/>
</dbReference>
<evidence type="ECO:0000256" key="6">
    <source>
        <dbReference type="PIRSR" id="PIRSR000410-1"/>
    </source>
</evidence>
<comment type="catalytic activity">
    <reaction evidence="1">
        <text>L-glutamyl-[protein] + S-adenosyl-L-methionine = [protein]-L-glutamate 5-O-methyl ester + S-adenosyl-L-homocysteine</text>
        <dbReference type="Rhea" id="RHEA:24452"/>
        <dbReference type="Rhea" id="RHEA-COMP:10208"/>
        <dbReference type="Rhea" id="RHEA-COMP:10311"/>
        <dbReference type="ChEBI" id="CHEBI:29973"/>
        <dbReference type="ChEBI" id="CHEBI:57856"/>
        <dbReference type="ChEBI" id="CHEBI:59789"/>
        <dbReference type="ChEBI" id="CHEBI:82795"/>
        <dbReference type="EC" id="2.1.1.80"/>
    </reaction>
</comment>
<evidence type="ECO:0000313" key="8">
    <source>
        <dbReference type="EMBL" id="NGQ89469.1"/>
    </source>
</evidence>
<feature type="binding site" evidence="6">
    <location>
        <position position="108"/>
    </location>
    <ligand>
        <name>S-adenosyl-L-methionine</name>
        <dbReference type="ChEBI" id="CHEBI:59789"/>
    </ligand>
</feature>
<feature type="binding site" evidence="6">
    <location>
        <begin position="249"/>
        <end position="250"/>
    </location>
    <ligand>
        <name>S-adenosyl-L-methionine</name>
        <dbReference type="ChEBI" id="CHEBI:59789"/>
    </ligand>
</feature>
<dbReference type="Gene3D" id="1.10.155.10">
    <property type="entry name" value="Chemotaxis receptor methyltransferase CheR, N-terminal domain"/>
    <property type="match status" value="1"/>
</dbReference>
<dbReference type="InterPro" id="IPR026024">
    <property type="entry name" value="Chemotaxis_MeTrfase_CheR"/>
</dbReference>
<dbReference type="InterPro" id="IPR036804">
    <property type="entry name" value="CheR_N_sf"/>
</dbReference>
<evidence type="ECO:0000256" key="5">
    <source>
        <dbReference type="ARBA" id="ARBA00022691"/>
    </source>
</evidence>
<evidence type="ECO:0000259" key="7">
    <source>
        <dbReference type="PROSITE" id="PS50123"/>
    </source>
</evidence>
<dbReference type="SUPFAM" id="SSF47757">
    <property type="entry name" value="Chemotaxis receptor methyltransferase CheR, N-terminal domain"/>
    <property type="match status" value="1"/>
</dbReference>
<dbReference type="InterPro" id="IPR000780">
    <property type="entry name" value="CheR_MeTrfase"/>
</dbReference>
<organism evidence="8 9">
    <name type="scientific">Paragemmobacter kunshanensis</name>
    <dbReference type="NCBI Taxonomy" id="2583234"/>
    <lineage>
        <taxon>Bacteria</taxon>
        <taxon>Pseudomonadati</taxon>
        <taxon>Pseudomonadota</taxon>
        <taxon>Alphaproteobacteria</taxon>
        <taxon>Rhodobacterales</taxon>
        <taxon>Paracoccaceae</taxon>
        <taxon>Paragemmobacter</taxon>
    </lineage>
</organism>
<dbReference type="GO" id="GO:0032259">
    <property type="term" value="P:methylation"/>
    <property type="evidence" value="ECO:0007669"/>
    <property type="project" value="UniProtKB-KW"/>
</dbReference>
<dbReference type="PANTHER" id="PTHR24422">
    <property type="entry name" value="CHEMOTAXIS PROTEIN METHYLTRANSFERASE"/>
    <property type="match status" value="1"/>
</dbReference>
<evidence type="ECO:0000256" key="4">
    <source>
        <dbReference type="ARBA" id="ARBA00022679"/>
    </source>
</evidence>
<dbReference type="Gene3D" id="3.40.50.150">
    <property type="entry name" value="Vaccinia Virus protein VP39"/>
    <property type="match status" value="1"/>
</dbReference>
<dbReference type="InterPro" id="IPR050903">
    <property type="entry name" value="Bact_Chemotaxis_MeTrfase"/>
</dbReference>
<keyword evidence="3 8" id="KW-0489">Methyltransferase</keyword>
<feature type="domain" description="CheR-type methyltransferase" evidence="7">
    <location>
        <begin position="36"/>
        <end position="306"/>
    </location>
</feature>
<dbReference type="SUPFAM" id="SSF53335">
    <property type="entry name" value="S-adenosyl-L-methionine-dependent methyltransferases"/>
    <property type="match status" value="1"/>
</dbReference>
<dbReference type="InterPro" id="IPR029063">
    <property type="entry name" value="SAM-dependent_MTases_sf"/>
</dbReference>
<dbReference type="Proteomes" id="UP000474758">
    <property type="component" value="Unassembled WGS sequence"/>
</dbReference>